<proteinExistence type="predicted"/>
<dbReference type="EMBL" id="BDGB01000065">
    <property type="protein sequence ID" value="GAW72292.1"/>
    <property type="molecule type" value="Genomic_DNA"/>
</dbReference>
<accession>A0A269YNV5</accession>
<evidence type="ECO:0000313" key="6">
    <source>
        <dbReference type="Proteomes" id="UP000216802"/>
    </source>
</evidence>
<dbReference type="Gene3D" id="3.40.50.720">
    <property type="entry name" value="NAD(P)-binding Rossmann-like Domain"/>
    <property type="match status" value="1"/>
</dbReference>
<dbReference type="SUPFAM" id="SSF51735">
    <property type="entry name" value="NAD(P)-binding Rossmann-fold domains"/>
    <property type="match status" value="1"/>
</dbReference>
<evidence type="ECO:0000313" key="7">
    <source>
        <dbReference type="Proteomes" id="UP000294668"/>
    </source>
</evidence>
<evidence type="ECO:0000259" key="1">
    <source>
        <dbReference type="Pfam" id="PF13460"/>
    </source>
</evidence>
<dbReference type="EMBL" id="PUFL01000013">
    <property type="protein sequence ID" value="TDG94684.1"/>
    <property type="molecule type" value="Genomic_DNA"/>
</dbReference>
<gene>
    <name evidence="3" type="ORF">B8W98_01915</name>
    <name evidence="4" type="ORF">C5L28_000969</name>
    <name evidence="2" type="ORF">LPKJCM_01405</name>
</gene>
<dbReference type="AlphaFoldDB" id="A0A269YNV5"/>
<organism evidence="3 6">
    <name type="scientific">Lentilactobacillus parakefiri</name>
    <dbReference type="NCBI Taxonomy" id="152332"/>
    <lineage>
        <taxon>Bacteria</taxon>
        <taxon>Bacillati</taxon>
        <taxon>Bacillota</taxon>
        <taxon>Bacilli</taxon>
        <taxon>Lactobacillales</taxon>
        <taxon>Lactobacillaceae</taxon>
        <taxon>Lentilactobacillus</taxon>
    </lineage>
</organism>
<reference evidence="3 6" key="2">
    <citation type="submission" date="2017-04" db="EMBL/GenBank/DDBJ databases">
        <title>Kefir bacterial isolates.</title>
        <authorList>
            <person name="Kim Y."/>
            <person name="Blasche S."/>
            <person name="Patil K.R."/>
        </authorList>
    </citation>
    <scope>NUCLEOTIDE SEQUENCE [LARGE SCALE GENOMIC DNA]</scope>
    <source>
        <strain evidence="3 6">OG2</strain>
    </source>
</reference>
<evidence type="ECO:0000313" key="4">
    <source>
        <dbReference type="EMBL" id="TDG94684.1"/>
    </source>
</evidence>
<dbReference type="EMBL" id="NCXI01000007">
    <property type="protein sequence ID" value="PAK87252.1"/>
    <property type="molecule type" value="Genomic_DNA"/>
</dbReference>
<dbReference type="Pfam" id="PF13460">
    <property type="entry name" value="NAD_binding_10"/>
    <property type="match status" value="1"/>
</dbReference>
<dbReference type="Proteomes" id="UP000214739">
    <property type="component" value="Unassembled WGS sequence"/>
</dbReference>
<dbReference type="Proteomes" id="UP000216802">
    <property type="component" value="Unassembled WGS sequence"/>
</dbReference>
<reference evidence="2 5" key="1">
    <citation type="journal article" date="2017" name="Biosci Microbiota Food Health">
        <title>Genomic characterization reconfirms the taxonomic status of Lactobacillus parakefiri.</title>
        <authorList>
            <person name="Tanizawa Y."/>
            <person name="Kobayashi H."/>
            <person name="Kaminuma E."/>
            <person name="Sakamoto M."/>
            <person name="Ohkuma M."/>
            <person name="Nakamura Y."/>
            <person name="Arita M."/>
            <person name="Tohno M."/>
        </authorList>
    </citation>
    <scope>NUCLEOTIDE SEQUENCE [LARGE SCALE GENOMIC DNA]</scope>
    <source>
        <strain evidence="2 5">JCM 8573</strain>
    </source>
</reference>
<evidence type="ECO:0000313" key="2">
    <source>
        <dbReference type="EMBL" id="GAW72292.1"/>
    </source>
</evidence>
<dbReference type="InterPro" id="IPR016040">
    <property type="entry name" value="NAD(P)-bd_dom"/>
</dbReference>
<evidence type="ECO:0000313" key="5">
    <source>
        <dbReference type="Proteomes" id="UP000214739"/>
    </source>
</evidence>
<keyword evidence="7" id="KW-1185">Reference proteome</keyword>
<name>A0A269YNV5_9LACO</name>
<reference evidence="4" key="4">
    <citation type="submission" date="2019-02" db="EMBL/GenBank/DDBJ databases">
        <authorList>
            <person name="Buron G."/>
            <person name="Chaylann A."/>
            <person name="Dolejs I."/>
            <person name="Forster J."/>
            <person name="Miks M.H."/>
        </authorList>
    </citation>
    <scope>NUCLEOTIDE SEQUENCE</scope>
    <source>
        <strain evidence="4">DSM 10551</strain>
    </source>
</reference>
<reference evidence="4 7" key="3">
    <citation type="journal article" date="2019" name="Appl. Microbiol. Biotechnol.">
        <title>Uncovering carbohydrate metabolism through a genotype-phenotype association study of 56 lactic acid bacteria genomes.</title>
        <authorList>
            <person name="Buron-Moles G."/>
            <person name="Chailyan A."/>
            <person name="Dolejs I."/>
            <person name="Forster J."/>
            <person name="Miks M.H."/>
        </authorList>
    </citation>
    <scope>NUCLEOTIDE SEQUENCE [LARGE SCALE GENOMIC DNA]</scope>
    <source>
        <strain evidence="4 7">DSM 10551</strain>
    </source>
</reference>
<protein>
    <submittedName>
        <fullName evidence="3">Saccharopine dehydrogenase</fullName>
    </submittedName>
</protein>
<dbReference type="Proteomes" id="UP000294668">
    <property type="component" value="Unassembled WGS sequence"/>
</dbReference>
<evidence type="ECO:0000313" key="3">
    <source>
        <dbReference type="EMBL" id="PAK87252.1"/>
    </source>
</evidence>
<sequence>MKKILIINQNSPVVPPLIELLHCRTDISVEVYSGDLASASDYAKALPDTKLLFIAVGPNDADIYVEALFEAVDEVQPPISDIVMLSYAGVDDEFSESVDYAGVTDSQEFIKQQRYAIKIVDESEIAYSIIRMGRLKDSQVDHYELFNEGSQMPNKTVSPKSVAKLAYEMLVEHQLMNHSVGIIDQAPMGGR</sequence>
<dbReference type="InterPro" id="IPR036291">
    <property type="entry name" value="NAD(P)-bd_dom_sf"/>
</dbReference>
<comment type="caution">
    <text evidence="3">The sequence shown here is derived from an EMBL/GenBank/DDBJ whole genome shotgun (WGS) entry which is preliminary data.</text>
</comment>
<feature type="domain" description="NAD(P)-binding" evidence="1">
    <location>
        <begin position="28"/>
        <end position="170"/>
    </location>
</feature>
<dbReference type="RefSeq" id="WP_057961459.1">
    <property type="nucleotide sequence ID" value="NZ_BAAAXO010000064.1"/>
</dbReference>
<dbReference type="OrthoDB" id="2282439at2"/>